<dbReference type="GO" id="GO:0004497">
    <property type="term" value="F:monooxygenase activity"/>
    <property type="evidence" value="ECO:0007669"/>
    <property type="project" value="UniProtKB-KW"/>
</dbReference>
<dbReference type="PANTHER" id="PTHR30011">
    <property type="entry name" value="ALKANESULFONATE MONOOXYGENASE-RELATED"/>
    <property type="match status" value="1"/>
</dbReference>
<evidence type="ECO:0000256" key="4">
    <source>
        <dbReference type="ARBA" id="ARBA00023033"/>
    </source>
</evidence>
<comment type="similarity">
    <text evidence="5">Belongs to the NtaA/SnaA/DszA monooxygenase family.</text>
</comment>
<dbReference type="PANTHER" id="PTHR30011:SF16">
    <property type="entry name" value="C2H2 FINGER DOMAIN TRANSCRIPTION FACTOR (EUROFUNG)-RELATED"/>
    <property type="match status" value="1"/>
</dbReference>
<evidence type="ECO:0000256" key="3">
    <source>
        <dbReference type="ARBA" id="ARBA00023002"/>
    </source>
</evidence>
<name>A0A2V2YTI0_9BACL</name>
<evidence type="ECO:0000256" key="6">
    <source>
        <dbReference type="PIRSR" id="PIRSR000337-1"/>
    </source>
</evidence>
<dbReference type="Gene3D" id="3.20.20.30">
    <property type="entry name" value="Luciferase-like domain"/>
    <property type="match status" value="1"/>
</dbReference>
<evidence type="ECO:0000256" key="1">
    <source>
        <dbReference type="ARBA" id="ARBA00022630"/>
    </source>
</evidence>
<feature type="binding site" evidence="6">
    <location>
        <position position="94"/>
    </location>
    <ligand>
        <name>FMN</name>
        <dbReference type="ChEBI" id="CHEBI:58210"/>
    </ligand>
</feature>
<evidence type="ECO:0000313" key="9">
    <source>
        <dbReference type="Proteomes" id="UP000246635"/>
    </source>
</evidence>
<sequence>MTKKRIVFGAMLHGVGTGWDNWKHPQAVADAGTSLPFYVKQIQKAEAAKFDFAFVADSVYITPKSTPHYLNRFEPLSLLGALAAVSSKIGLVGTFTVAYNQPFSIARQLQSLDHISSGRAGWNVVTSFLEGTASNYSSDGHYAHDVRYRLADEFLDVTKGLWDSWDDDAFIRDKEKGIFYDPEKLHLLHHKGEFFSVKGPLNIARGPQGHPVIFQAGMSEDGKEFAAKHAEAIFCGAESIAASKQYYDDVKARAAKYGRSPDEIFILPGISPIIGDTAEEAEAKYQERLSLITIENALTALGRPFDYYDFTKHDLDAPFPDLGNTGIESMQSAVTKITKFAKENNLTLRQVALGLASPRGAFIGTPERVADLIQEWVEAGAADGFILSPENLPTAIEDFTEKVIPILQERGLARIEYEHDTLRGHLGLTKPASRYTKEAALSIREKKGS</sequence>
<feature type="binding site" evidence="6">
    <location>
        <position position="219"/>
    </location>
    <ligand>
        <name>FMN</name>
        <dbReference type="ChEBI" id="CHEBI:58210"/>
    </ligand>
</feature>
<feature type="domain" description="Luciferase-like" evidence="7">
    <location>
        <begin position="31"/>
        <end position="381"/>
    </location>
</feature>
<dbReference type="GO" id="GO:0016705">
    <property type="term" value="F:oxidoreductase activity, acting on paired donors, with incorporation or reduction of molecular oxygen"/>
    <property type="evidence" value="ECO:0007669"/>
    <property type="project" value="InterPro"/>
</dbReference>
<dbReference type="Proteomes" id="UP000246635">
    <property type="component" value="Unassembled WGS sequence"/>
</dbReference>
<keyword evidence="4 8" id="KW-0503">Monooxygenase</keyword>
<proteinExistence type="inferred from homology"/>
<dbReference type="InterPro" id="IPR016215">
    <property type="entry name" value="NTA_MOA"/>
</dbReference>
<feature type="binding site" evidence="6">
    <location>
        <position position="144"/>
    </location>
    <ligand>
        <name>FMN</name>
        <dbReference type="ChEBI" id="CHEBI:58210"/>
    </ligand>
</feature>
<keyword evidence="3" id="KW-0560">Oxidoreductase</keyword>
<keyword evidence="9" id="KW-1185">Reference proteome</keyword>
<dbReference type="CDD" id="cd01095">
    <property type="entry name" value="Nitrilotriacetate_monoxgenase"/>
    <property type="match status" value="1"/>
</dbReference>
<dbReference type="InterPro" id="IPR036661">
    <property type="entry name" value="Luciferase-like_sf"/>
</dbReference>
<evidence type="ECO:0000259" key="7">
    <source>
        <dbReference type="Pfam" id="PF00296"/>
    </source>
</evidence>
<feature type="binding site" evidence="6">
    <location>
        <position position="148"/>
    </location>
    <ligand>
        <name>FMN</name>
        <dbReference type="ChEBI" id="CHEBI:58210"/>
    </ligand>
</feature>
<dbReference type="PIRSF" id="PIRSF000337">
    <property type="entry name" value="NTA_MOA"/>
    <property type="match status" value="1"/>
</dbReference>
<evidence type="ECO:0000256" key="2">
    <source>
        <dbReference type="ARBA" id="ARBA00022643"/>
    </source>
</evidence>
<comment type="caution">
    <text evidence="8">The sequence shown here is derived from an EMBL/GenBank/DDBJ whole genome shotgun (WGS) entry which is preliminary data.</text>
</comment>
<dbReference type="RefSeq" id="WP_110044269.1">
    <property type="nucleotide sequence ID" value="NZ_CP054612.1"/>
</dbReference>
<gene>
    <name evidence="8" type="ORF">DFQ01_10859</name>
</gene>
<dbReference type="InterPro" id="IPR051260">
    <property type="entry name" value="Diverse_substr_monoxygenases"/>
</dbReference>
<dbReference type="Pfam" id="PF00296">
    <property type="entry name" value="Bac_luciferase"/>
    <property type="match status" value="1"/>
</dbReference>
<keyword evidence="2 6" id="KW-0288">FMN</keyword>
<keyword evidence="1 6" id="KW-0285">Flavoprotein</keyword>
<dbReference type="InterPro" id="IPR011251">
    <property type="entry name" value="Luciferase-like_dom"/>
</dbReference>
<dbReference type="NCBIfam" id="TIGR03860">
    <property type="entry name" value="FMN_nitrolo"/>
    <property type="match status" value="1"/>
</dbReference>
<accession>A0A2V2YTI0</accession>
<evidence type="ECO:0000256" key="5">
    <source>
        <dbReference type="ARBA" id="ARBA00033748"/>
    </source>
</evidence>
<organism evidence="8 9">
    <name type="scientific">Paenibacillus cellulosilyticus</name>
    <dbReference type="NCBI Taxonomy" id="375489"/>
    <lineage>
        <taxon>Bacteria</taxon>
        <taxon>Bacillati</taxon>
        <taxon>Bacillota</taxon>
        <taxon>Bacilli</taxon>
        <taxon>Bacillales</taxon>
        <taxon>Paenibacillaceae</taxon>
        <taxon>Paenibacillus</taxon>
    </lineage>
</organism>
<reference evidence="8 9" key="1">
    <citation type="submission" date="2018-05" db="EMBL/GenBank/DDBJ databases">
        <title>Genomic Encyclopedia of Type Strains, Phase III (KMG-III): the genomes of soil and plant-associated and newly described type strains.</title>
        <authorList>
            <person name="Whitman W."/>
        </authorList>
    </citation>
    <scope>NUCLEOTIDE SEQUENCE [LARGE SCALE GENOMIC DNA]</scope>
    <source>
        <strain evidence="8 9">CECT 5696</strain>
    </source>
</reference>
<evidence type="ECO:0000313" key="8">
    <source>
        <dbReference type="EMBL" id="PWW02783.1"/>
    </source>
</evidence>
<dbReference type="OrthoDB" id="3265338at2"/>
<feature type="binding site" evidence="6">
    <location>
        <position position="57"/>
    </location>
    <ligand>
        <name>FMN</name>
        <dbReference type="ChEBI" id="CHEBI:58210"/>
    </ligand>
</feature>
<dbReference type="SUPFAM" id="SSF51679">
    <property type="entry name" value="Bacterial luciferase-like"/>
    <property type="match status" value="1"/>
</dbReference>
<protein>
    <submittedName>
        <fullName evidence="8">FMN-dependent oxidoreductase (Nitrilotriacetate monooxygenase family)</fullName>
    </submittedName>
</protein>
<dbReference type="EMBL" id="QGTQ01000008">
    <property type="protein sequence ID" value="PWW02783.1"/>
    <property type="molecule type" value="Genomic_DNA"/>
</dbReference>
<dbReference type="AlphaFoldDB" id="A0A2V2YTI0"/>